<dbReference type="AlphaFoldDB" id="A0A158C2B8"/>
<dbReference type="EMBL" id="FCOE02000015">
    <property type="protein sequence ID" value="SAK76462.1"/>
    <property type="molecule type" value="Genomic_DNA"/>
</dbReference>
<proteinExistence type="predicted"/>
<keyword evidence="4" id="KW-1185">Reference proteome</keyword>
<evidence type="ECO:0000313" key="4">
    <source>
        <dbReference type="Proteomes" id="UP000054911"/>
    </source>
</evidence>
<name>A0A158C2B8_9BURK</name>
<dbReference type="Gene3D" id="3.40.50.2000">
    <property type="entry name" value="Glycogen Phosphorylase B"/>
    <property type="match status" value="2"/>
</dbReference>
<accession>A0A158C2B8</accession>
<reference evidence="3" key="1">
    <citation type="submission" date="2016-01" db="EMBL/GenBank/DDBJ databases">
        <authorList>
            <person name="Peeters C."/>
        </authorList>
    </citation>
    <scope>NUCLEOTIDE SEQUENCE [LARGE SCALE GENOMIC DNA]</scope>
    <source>
        <strain evidence="3">LMG 29323</strain>
    </source>
</reference>
<protein>
    <submittedName>
        <fullName evidence="3">Group 1 glycosyl transferase</fullName>
    </submittedName>
</protein>
<sequence>MRLGIYCDSGINGGHEEMLKRFMLALVPSTQVETLHILVPITNEPLYRYVRDLANAHPKVKAIGLSYTAESIRGNVIALWRTMRATAATLRALRLDKVLIAQGTIASGIAGLFAARRARIETVSYLPLVDEAPANASRAGKLKWLVKRRLYRMPNAYVTLNDHLCGKLKTLAPNARAMVLENYVDDRFSRSTLTKEAARATLGLPDDGTTIIAHVGRLNFQQKRQDFLMQAIERHADAFARTLVLIVGEGPDAARLQETIDASPALCACVRMVGPQKDVLPYIVASDALVLPSAYEGVPLVMIESVLAERPIVVARVSGLESYLPDALLFPAHDHDAFVERIFAARDFPLASLSAAFRRRFSREVFDAQAQSVVLQAGDARNAGVEPTARHSDALVK</sequence>
<keyword evidence="2 3" id="KW-0808">Transferase</keyword>
<dbReference type="PANTHER" id="PTHR12526:SF510">
    <property type="entry name" value="D-INOSITOL 3-PHOSPHATE GLYCOSYLTRANSFERASE"/>
    <property type="match status" value="1"/>
</dbReference>
<gene>
    <name evidence="3" type="ORF">AWB80_04484</name>
</gene>
<keyword evidence="1" id="KW-0328">Glycosyltransferase</keyword>
<evidence type="ECO:0000256" key="2">
    <source>
        <dbReference type="ARBA" id="ARBA00022679"/>
    </source>
</evidence>
<dbReference type="RefSeq" id="WP_061176866.1">
    <property type="nucleotide sequence ID" value="NZ_FCOE02000015.1"/>
</dbReference>
<evidence type="ECO:0000313" key="3">
    <source>
        <dbReference type="EMBL" id="SAK76462.1"/>
    </source>
</evidence>
<comment type="caution">
    <text evidence="3">The sequence shown here is derived from an EMBL/GenBank/DDBJ whole genome shotgun (WGS) entry which is preliminary data.</text>
</comment>
<dbReference type="Proteomes" id="UP000054911">
    <property type="component" value="Unassembled WGS sequence"/>
</dbReference>
<dbReference type="SUPFAM" id="SSF53756">
    <property type="entry name" value="UDP-Glycosyltransferase/glycogen phosphorylase"/>
    <property type="match status" value="1"/>
</dbReference>
<evidence type="ECO:0000256" key="1">
    <source>
        <dbReference type="ARBA" id="ARBA00022676"/>
    </source>
</evidence>
<dbReference type="STRING" id="1777141.AWB80_04484"/>
<dbReference type="PANTHER" id="PTHR12526">
    <property type="entry name" value="GLYCOSYLTRANSFERASE"/>
    <property type="match status" value="1"/>
</dbReference>
<dbReference type="Pfam" id="PF13692">
    <property type="entry name" value="Glyco_trans_1_4"/>
    <property type="match status" value="1"/>
</dbReference>
<dbReference type="GO" id="GO:0016757">
    <property type="term" value="F:glycosyltransferase activity"/>
    <property type="evidence" value="ECO:0007669"/>
    <property type="project" value="UniProtKB-KW"/>
</dbReference>
<organism evidence="3 4">
    <name type="scientific">Caballeronia pedi</name>
    <dbReference type="NCBI Taxonomy" id="1777141"/>
    <lineage>
        <taxon>Bacteria</taxon>
        <taxon>Pseudomonadati</taxon>
        <taxon>Pseudomonadota</taxon>
        <taxon>Betaproteobacteria</taxon>
        <taxon>Burkholderiales</taxon>
        <taxon>Burkholderiaceae</taxon>
        <taxon>Caballeronia</taxon>
    </lineage>
</organism>